<accession>A0ABV7KVL9</accession>
<dbReference type="InterPro" id="IPR007172">
    <property type="entry name" value="DUF374"/>
</dbReference>
<dbReference type="RefSeq" id="WP_379898397.1">
    <property type="nucleotide sequence ID" value="NZ_JBHRTR010000013.1"/>
</dbReference>
<evidence type="ECO:0000313" key="3">
    <source>
        <dbReference type="Proteomes" id="UP001595528"/>
    </source>
</evidence>
<gene>
    <name evidence="2" type="ORF">ACFOGJ_04210</name>
</gene>
<comment type="caution">
    <text evidence="2">The sequence shown here is derived from an EMBL/GenBank/DDBJ whole genome shotgun (WGS) entry which is preliminary data.</text>
</comment>
<reference evidence="3" key="1">
    <citation type="journal article" date="2019" name="Int. J. Syst. Evol. Microbiol.">
        <title>The Global Catalogue of Microorganisms (GCM) 10K type strain sequencing project: providing services to taxonomists for standard genome sequencing and annotation.</title>
        <authorList>
            <consortium name="The Broad Institute Genomics Platform"/>
            <consortium name="The Broad Institute Genome Sequencing Center for Infectious Disease"/>
            <person name="Wu L."/>
            <person name="Ma J."/>
        </authorList>
    </citation>
    <scope>NUCLEOTIDE SEQUENCE [LARGE SCALE GENOMIC DNA]</scope>
    <source>
        <strain evidence="3">KCTC 42964</strain>
    </source>
</reference>
<name>A0ABV7KVL9_9PROT</name>
<organism evidence="2 3">
    <name type="scientific">Marinibaculum pumilum</name>
    <dbReference type="NCBI Taxonomy" id="1766165"/>
    <lineage>
        <taxon>Bacteria</taxon>
        <taxon>Pseudomonadati</taxon>
        <taxon>Pseudomonadota</taxon>
        <taxon>Alphaproteobacteria</taxon>
        <taxon>Rhodospirillales</taxon>
        <taxon>Rhodospirillaceae</taxon>
        <taxon>Marinibaculum</taxon>
    </lineage>
</organism>
<feature type="domain" description="DUF374" evidence="1">
    <location>
        <begin position="53"/>
        <end position="125"/>
    </location>
</feature>
<dbReference type="CDD" id="cd07983">
    <property type="entry name" value="LPLAT_DUF374-like"/>
    <property type="match status" value="1"/>
</dbReference>
<dbReference type="EMBL" id="JBHRTR010000013">
    <property type="protein sequence ID" value="MFC3226418.1"/>
    <property type="molecule type" value="Genomic_DNA"/>
</dbReference>
<dbReference type="Proteomes" id="UP001595528">
    <property type="component" value="Unassembled WGS sequence"/>
</dbReference>
<protein>
    <submittedName>
        <fullName evidence="2">Lysophospholipid acyltransferase family protein</fullName>
    </submittedName>
</protein>
<sequence length="230" mass="25109">MGRIIAAYIRLVHLTIRWRRVGWAEVAPLVDGGGPVIAAAWHGRLLMMPMLWPMRPVWHSLISQHRDGTIIARAAASFGVQPVRGSSHRPGRQSKGGGQAFRRMLAVLRDGGRIGITPDGPRGPRMRAQMGTILLARMSGAPILPCAYATGRCKVLRSWDRFILPLPFCRGTVIWGRPMTVPNDADPARLEALRRELEAELNRIAADADRACGHEPIAPAPPAMAGDAHP</sequence>
<dbReference type="GO" id="GO:0016746">
    <property type="term" value="F:acyltransferase activity"/>
    <property type="evidence" value="ECO:0007669"/>
    <property type="project" value="UniProtKB-KW"/>
</dbReference>
<proteinExistence type="predicted"/>
<evidence type="ECO:0000313" key="2">
    <source>
        <dbReference type="EMBL" id="MFC3226418.1"/>
    </source>
</evidence>
<dbReference type="Pfam" id="PF04028">
    <property type="entry name" value="DUF374"/>
    <property type="match status" value="1"/>
</dbReference>
<keyword evidence="3" id="KW-1185">Reference proteome</keyword>
<evidence type="ECO:0000259" key="1">
    <source>
        <dbReference type="Pfam" id="PF04028"/>
    </source>
</evidence>
<keyword evidence="2" id="KW-0012">Acyltransferase</keyword>
<keyword evidence="2" id="KW-0808">Transferase</keyword>